<proteinExistence type="predicted"/>
<evidence type="ECO:0000313" key="3">
    <source>
        <dbReference type="Proteomes" id="UP001597229"/>
    </source>
</evidence>
<dbReference type="Proteomes" id="UP001597229">
    <property type="component" value="Unassembled WGS sequence"/>
</dbReference>
<sequence>MADPAPGFVARNNQVIGSVLSIVALLVSAGAGAGLMLGTDTRGISAILTVLTVAGGSFTLLLVGIGASLRAITPAEQWLREENDWRREMGLPALTDASTASPRPRVVLIAVAAVVAGLALSVLPDIL</sequence>
<comment type="caution">
    <text evidence="2">The sequence shown here is derived from an EMBL/GenBank/DDBJ whole genome shotgun (WGS) entry which is preliminary data.</text>
</comment>
<evidence type="ECO:0000256" key="1">
    <source>
        <dbReference type="SAM" id="Phobius"/>
    </source>
</evidence>
<keyword evidence="1" id="KW-0472">Membrane</keyword>
<keyword evidence="1" id="KW-1133">Transmembrane helix</keyword>
<feature type="transmembrane region" description="Helical" evidence="1">
    <location>
        <begin position="44"/>
        <end position="69"/>
    </location>
</feature>
<feature type="transmembrane region" description="Helical" evidence="1">
    <location>
        <begin position="106"/>
        <end position="123"/>
    </location>
</feature>
<gene>
    <name evidence="2" type="ORF">ACFQ3F_13200</name>
</gene>
<protein>
    <submittedName>
        <fullName evidence="2">Uncharacterized protein</fullName>
    </submittedName>
</protein>
<evidence type="ECO:0000313" key="2">
    <source>
        <dbReference type="EMBL" id="MFD1248750.1"/>
    </source>
</evidence>
<keyword evidence="3" id="KW-1185">Reference proteome</keyword>
<reference evidence="3" key="1">
    <citation type="journal article" date="2019" name="Int. J. Syst. Evol. Microbiol.">
        <title>The Global Catalogue of Microorganisms (GCM) 10K type strain sequencing project: providing services to taxonomists for standard genome sequencing and annotation.</title>
        <authorList>
            <consortium name="The Broad Institute Genomics Platform"/>
            <consortium name="The Broad Institute Genome Sequencing Center for Infectious Disease"/>
            <person name="Wu L."/>
            <person name="Ma J."/>
        </authorList>
    </citation>
    <scope>NUCLEOTIDE SEQUENCE [LARGE SCALE GENOMIC DNA]</scope>
    <source>
        <strain evidence="3">CCUG 52478</strain>
    </source>
</reference>
<accession>A0ABW3W2P6</accession>
<keyword evidence="1" id="KW-0812">Transmembrane</keyword>
<organism evidence="2 3">
    <name type="scientific">Nocardioides ginsengisoli</name>
    <dbReference type="NCBI Taxonomy" id="363868"/>
    <lineage>
        <taxon>Bacteria</taxon>
        <taxon>Bacillati</taxon>
        <taxon>Actinomycetota</taxon>
        <taxon>Actinomycetes</taxon>
        <taxon>Propionibacteriales</taxon>
        <taxon>Nocardioidaceae</taxon>
        <taxon>Nocardioides</taxon>
    </lineage>
</organism>
<dbReference type="RefSeq" id="WP_367919195.1">
    <property type="nucleotide sequence ID" value="NZ_BAABAC010000020.1"/>
</dbReference>
<name>A0ABW3W2P6_9ACTN</name>
<feature type="transmembrane region" description="Helical" evidence="1">
    <location>
        <begin position="15"/>
        <end position="37"/>
    </location>
</feature>
<dbReference type="EMBL" id="JBHTLX010000017">
    <property type="protein sequence ID" value="MFD1248750.1"/>
    <property type="molecule type" value="Genomic_DNA"/>
</dbReference>